<organism evidence="6 7">
    <name type="scientific">Strongyloides stercoralis</name>
    <name type="common">Threadworm</name>
    <dbReference type="NCBI Taxonomy" id="6248"/>
    <lineage>
        <taxon>Eukaryota</taxon>
        <taxon>Metazoa</taxon>
        <taxon>Ecdysozoa</taxon>
        <taxon>Nematoda</taxon>
        <taxon>Chromadorea</taxon>
        <taxon>Rhabditida</taxon>
        <taxon>Tylenchina</taxon>
        <taxon>Panagrolaimomorpha</taxon>
        <taxon>Strongyloidoidea</taxon>
        <taxon>Strongyloididae</taxon>
        <taxon>Strongyloides</taxon>
    </lineage>
</organism>
<dbReference type="Gene3D" id="3.40.50.1820">
    <property type="entry name" value="alpha/beta hydrolase"/>
    <property type="match status" value="1"/>
</dbReference>
<keyword evidence="2" id="KW-0812">Transmembrane</keyword>
<dbReference type="PROSITE" id="PS50132">
    <property type="entry name" value="RGS"/>
    <property type="match status" value="1"/>
</dbReference>
<dbReference type="Pfam" id="PF08628">
    <property type="entry name" value="Nexin_C"/>
    <property type="match status" value="1"/>
</dbReference>
<feature type="transmembrane region" description="Helical" evidence="2">
    <location>
        <begin position="34"/>
        <end position="52"/>
    </location>
</feature>
<dbReference type="Pfam" id="PF00787">
    <property type="entry name" value="PX"/>
    <property type="match status" value="1"/>
</dbReference>
<dbReference type="SUPFAM" id="SSF53474">
    <property type="entry name" value="alpha/beta-Hydrolases"/>
    <property type="match status" value="1"/>
</dbReference>
<feature type="domain" description="RGS" evidence="3">
    <location>
        <begin position="383"/>
        <end position="515"/>
    </location>
</feature>
<dbReference type="GO" id="GO:0005769">
    <property type="term" value="C:early endosome"/>
    <property type="evidence" value="ECO:0007669"/>
    <property type="project" value="TreeGrafter"/>
</dbReference>
<evidence type="ECO:0000313" key="7">
    <source>
        <dbReference type="WBParaSite" id="TCONS_00010681.p1"/>
    </source>
</evidence>
<dbReference type="InterPro" id="IPR036305">
    <property type="entry name" value="RGS_sf"/>
</dbReference>
<dbReference type="InterPro" id="IPR029058">
    <property type="entry name" value="AB_hydrolase_fold"/>
</dbReference>
<dbReference type="PANTHER" id="PTHR22775:SF3">
    <property type="entry name" value="SORTING NEXIN-13"/>
    <property type="match status" value="1"/>
</dbReference>
<dbReference type="SMART" id="SM00315">
    <property type="entry name" value="RGS"/>
    <property type="match status" value="1"/>
</dbReference>
<dbReference type="InterPro" id="IPR053858">
    <property type="entry name" value="Arb2_dom"/>
</dbReference>
<dbReference type="WBParaSite" id="TCONS_00010681.p1">
    <property type="protein sequence ID" value="TCONS_00010681.p1"/>
    <property type="gene ID" value="XLOC_004153"/>
</dbReference>
<dbReference type="InterPro" id="IPR001683">
    <property type="entry name" value="PX_dom"/>
</dbReference>
<accession>A0AAF5DE55</accession>
<keyword evidence="6" id="KW-1185">Reference proteome</keyword>
<dbReference type="PROSITE" id="PS51207">
    <property type="entry name" value="PXA"/>
    <property type="match status" value="1"/>
</dbReference>
<keyword evidence="2" id="KW-0472">Membrane</keyword>
<dbReference type="SUPFAM" id="SSF64268">
    <property type="entry name" value="PX domain"/>
    <property type="match status" value="1"/>
</dbReference>
<proteinExistence type="inferred from homology"/>
<dbReference type="Gene3D" id="1.10.167.10">
    <property type="entry name" value="Regulator of G-protein Signalling 4, domain 2"/>
    <property type="match status" value="1"/>
</dbReference>
<dbReference type="InterPro" id="IPR013937">
    <property type="entry name" value="Sorting_nexin_C"/>
</dbReference>
<reference evidence="7" key="1">
    <citation type="submission" date="2024-02" db="UniProtKB">
        <authorList>
            <consortium name="WormBaseParasite"/>
        </authorList>
    </citation>
    <scope>IDENTIFICATION</scope>
</reference>
<dbReference type="Proteomes" id="UP000035681">
    <property type="component" value="Unplaced"/>
</dbReference>
<name>A0AAF5DE55_STRER</name>
<feature type="domain" description="PXA" evidence="5">
    <location>
        <begin position="102"/>
        <end position="286"/>
    </location>
</feature>
<dbReference type="InterPro" id="IPR016137">
    <property type="entry name" value="RGS"/>
</dbReference>
<evidence type="ECO:0000313" key="6">
    <source>
        <dbReference type="Proteomes" id="UP000035681"/>
    </source>
</evidence>
<dbReference type="Pfam" id="PF02194">
    <property type="entry name" value="PXA"/>
    <property type="match status" value="1"/>
</dbReference>
<dbReference type="Gene3D" id="3.30.1520.10">
    <property type="entry name" value="Phox-like domain"/>
    <property type="match status" value="1"/>
</dbReference>
<protein>
    <submittedName>
        <fullName evidence="7">GPI inositol-deacylase</fullName>
    </submittedName>
</protein>
<dbReference type="InterPro" id="IPR003114">
    <property type="entry name" value="Phox_assoc"/>
</dbReference>
<evidence type="ECO:0000259" key="4">
    <source>
        <dbReference type="PROSITE" id="PS50195"/>
    </source>
</evidence>
<sequence length="1166" mass="134773">MDLLTNNRKTIYVYGTIICIISILFYLKLLYINLYVILCFFIGLFYVIFYQSNVIIQPRHFNLEEDVDKYKFSPGVNSFLKELKDSFERNNCYKERHSMASSPEVDAILEQILTYFVRDFIDNWYSNITSDNIFQESLKRMIRRTVAVFSFCLSKVDWQELFTRDIVDDVASHFRLFRKAKERLDVKKEMKYNNLESLFFDVELEMEKNYCRDLVSTTPQYEIAYFKDVVDILLHLLMPAEDFRCRPLRFVLRDTLVNRIFIPCFNKLSNPDYVNYMIVWLLSEVNIDTDAFILSLETSHSVPELEAILESIDEEINGLRSKDRGREFLDIVQQQIASLEFAAEIIKKRMIILTSHPSLEILNDIEIGEQITSDIVQLPITVILTNNVALSYFTKFLKKSGGQNYIDCFLAIEGFKVSTGQQFRALAGGEIQEKDVIKVVKDSALFLYHQFLSQEAKTRVILDETVVNKFLARLRNDEPADTWFEVIEEKLIDILNKESQFYPAFKKSNEYVDLLIELGILLSSSLNKDDESMVDEEDVKSLSSLGSFTSLEFNQIPTECFKKNLPISVSVEHLGIGHQDQKSFTLYNIKIKKEGNEESNASEWNVIRRYSDFYKLNQIIKEKYPKLKHISFPGKKAFNNFDSMFLEKRSAALNTYINTILETNILEANSGLDNIINDFLTQKTYTVVTGVKAFGTAVTSVPDQVIDGVTKVGTGLNKAASQVLNTMGSKSDDLSDYNRVAADIQNETFSDNIPLQVLLLFFDEVFGLRGRGQWFRRQLTNLLHQIISATLGGSINKKIIDLVDWLTSSEQIVQYLIAFRERTNVAVCGISNMSDCLQNRHLNRRLLYVIFERLLVKIFPNNRFDKILPQLHSKSPRTMTVTIKFIKKFFKMSKKLEELGYSFNNSGILVDKNNEKFVFTTQKDYEVLGEAITDYVYEILEKEFNFNKLYFDDNNIEESSFIYASQNYTNSSEIIIFINGSGVVRAGQWARSIIINENINMGTQFEYYKKLLTNDRSVIIFNTNDNTLKSGKMKMNSKDAIEHALFAYKKFIIPYNFSKIVIIAHSYGGTVTQKLLETYDDFNKNIKCIVLTDATFNSKELLKKKLKYIPPIINYIISDKQIGEIVKKDDYVVYASAGTKKHERSSGVCIEPAIHYINSYLNNNIK</sequence>
<dbReference type="PANTHER" id="PTHR22775">
    <property type="entry name" value="SORTING NEXIN"/>
    <property type="match status" value="1"/>
</dbReference>
<feature type="transmembrane region" description="Helical" evidence="2">
    <location>
        <begin position="12"/>
        <end position="27"/>
    </location>
</feature>
<comment type="similarity">
    <text evidence="1">Belongs to the sorting nexin family.</text>
</comment>
<dbReference type="SMART" id="SM00312">
    <property type="entry name" value="PX"/>
    <property type="match status" value="1"/>
</dbReference>
<dbReference type="Pfam" id="PF22749">
    <property type="entry name" value="Arb2"/>
    <property type="match status" value="1"/>
</dbReference>
<dbReference type="GO" id="GO:0035091">
    <property type="term" value="F:phosphatidylinositol binding"/>
    <property type="evidence" value="ECO:0007669"/>
    <property type="project" value="InterPro"/>
</dbReference>
<dbReference type="SUPFAM" id="SSF48097">
    <property type="entry name" value="Regulator of G-protein signaling, RGS"/>
    <property type="match status" value="1"/>
</dbReference>
<dbReference type="PROSITE" id="PS50195">
    <property type="entry name" value="PX"/>
    <property type="match status" value="1"/>
</dbReference>
<evidence type="ECO:0000259" key="3">
    <source>
        <dbReference type="PROSITE" id="PS50132"/>
    </source>
</evidence>
<dbReference type="InterPro" id="IPR036871">
    <property type="entry name" value="PX_dom_sf"/>
</dbReference>
<feature type="domain" description="PX" evidence="4">
    <location>
        <begin position="565"/>
        <end position="687"/>
    </location>
</feature>
<dbReference type="Pfam" id="PF00615">
    <property type="entry name" value="RGS"/>
    <property type="match status" value="1"/>
</dbReference>
<keyword evidence="2" id="KW-1133">Transmembrane helix</keyword>
<evidence type="ECO:0000256" key="1">
    <source>
        <dbReference type="ARBA" id="ARBA00010883"/>
    </source>
</evidence>
<evidence type="ECO:0000259" key="5">
    <source>
        <dbReference type="PROSITE" id="PS51207"/>
    </source>
</evidence>
<evidence type="ECO:0000256" key="2">
    <source>
        <dbReference type="SAM" id="Phobius"/>
    </source>
</evidence>
<dbReference type="InterPro" id="IPR044926">
    <property type="entry name" value="RGS_subdomain_2"/>
</dbReference>
<dbReference type="AlphaFoldDB" id="A0AAF5DE55"/>
<dbReference type="SMART" id="SM00313">
    <property type="entry name" value="PXA"/>
    <property type="match status" value="1"/>
</dbReference>